<accession>A0A9W4E3H4</accession>
<sequence length="120" mass="12732">MADGLQRPCVPLDRTIVTTVPSECNGCRVRWGQTPPLAVRPAQFLGDSGDARVDAVECLPQHPQSGFEQGGFGRQHDADGGLERLVGVKGHLERLVGVKEHAVLPRPVLSGGPGRPPSPD</sequence>
<proteinExistence type="predicted"/>
<dbReference type="Proteomes" id="UP001152519">
    <property type="component" value="Unassembled WGS sequence"/>
</dbReference>
<keyword evidence="2" id="KW-1185">Reference proteome</keyword>
<protein>
    <submittedName>
        <fullName evidence="1">Uncharacterized protein</fullName>
    </submittedName>
</protein>
<evidence type="ECO:0000313" key="2">
    <source>
        <dbReference type="Proteomes" id="UP001152519"/>
    </source>
</evidence>
<evidence type="ECO:0000313" key="1">
    <source>
        <dbReference type="EMBL" id="CAG6392057.1"/>
    </source>
</evidence>
<reference evidence="1" key="1">
    <citation type="submission" date="2021-05" db="EMBL/GenBank/DDBJ databases">
        <authorList>
            <person name="Arsene-Ploetze F."/>
        </authorList>
    </citation>
    <scope>NUCLEOTIDE SEQUENCE</scope>
    <source>
        <strain evidence="1">DSM 42138</strain>
    </source>
</reference>
<organism evidence="1 2">
    <name type="scientific">Actinacidiphila cocklensis</name>
    <dbReference type="NCBI Taxonomy" id="887465"/>
    <lineage>
        <taxon>Bacteria</taxon>
        <taxon>Bacillati</taxon>
        <taxon>Actinomycetota</taxon>
        <taxon>Actinomycetes</taxon>
        <taxon>Kitasatosporales</taxon>
        <taxon>Streptomycetaceae</taxon>
        <taxon>Actinacidiphila</taxon>
    </lineage>
</organism>
<dbReference type="AlphaFoldDB" id="A0A9W4E3H4"/>
<comment type="caution">
    <text evidence="1">The sequence shown here is derived from an EMBL/GenBank/DDBJ whole genome shotgun (WGS) entry which is preliminary data.</text>
</comment>
<dbReference type="EMBL" id="CAJSLV010000043">
    <property type="protein sequence ID" value="CAG6392057.1"/>
    <property type="molecule type" value="Genomic_DNA"/>
</dbReference>
<name>A0A9W4E3H4_9ACTN</name>
<gene>
    <name evidence="1" type="ORF">SCOCK_150029</name>
</gene>